<dbReference type="Proteomes" id="UP000063429">
    <property type="component" value="Chromosome"/>
</dbReference>
<evidence type="ECO:0000256" key="2">
    <source>
        <dbReference type="ARBA" id="ARBA00022679"/>
    </source>
</evidence>
<proteinExistence type="inferred from homology"/>
<evidence type="ECO:0000256" key="5">
    <source>
        <dbReference type="ARBA" id="ARBA00022840"/>
    </source>
</evidence>
<dbReference type="PANTHER" id="PTHR21299">
    <property type="entry name" value="CYTIDYLATE KINASE/PANTOATE-BETA-ALANINE LIGASE"/>
    <property type="match status" value="1"/>
</dbReference>
<evidence type="ECO:0000256" key="6">
    <source>
        <dbReference type="ARBA" id="ARBA00047615"/>
    </source>
</evidence>
<comment type="subcellular location">
    <subcellularLocation>
        <location evidence="8">Cytoplasm</location>
    </subcellularLocation>
</comment>
<dbReference type="GO" id="GO:0016301">
    <property type="term" value="F:kinase activity"/>
    <property type="evidence" value="ECO:0007669"/>
    <property type="project" value="UniProtKB-KW"/>
</dbReference>
<keyword evidence="5 8" id="KW-0067">ATP-binding</keyword>
<dbReference type="EMBL" id="CP011409">
    <property type="protein sequence ID" value="AKZ64804.1"/>
    <property type="molecule type" value="Genomic_DNA"/>
</dbReference>
<dbReference type="InterPro" id="IPR011994">
    <property type="entry name" value="Cytidylate_kinase_dom"/>
</dbReference>
<reference evidence="11" key="1">
    <citation type="journal article" date="2015" name="Genome Announc.">
        <title>Complete Genome Sequence of Herbaspirillum hiltneri N3 (DSM 17495), Isolated from Surface-Sterilized Wheat Roots.</title>
        <authorList>
            <person name="Guizelini D."/>
            <person name="Saizaki P.M."/>
            <person name="Coimbra N.A."/>
            <person name="Weiss V.A."/>
            <person name="Faoro H."/>
            <person name="Sfeir M.Z."/>
            <person name="Baura V.A."/>
            <person name="Monteiro R.A."/>
            <person name="Chubatsu L.S."/>
            <person name="Souza E.M."/>
            <person name="Cruz L.M."/>
            <person name="Pedrosa F.O."/>
            <person name="Raittz R.T."/>
            <person name="Marchaukoski J.N."/>
            <person name="Steffens M.B."/>
        </authorList>
    </citation>
    <scope>NUCLEOTIDE SEQUENCE [LARGE SCALE GENOMIC DNA]</scope>
    <source>
        <strain evidence="11">N3</strain>
    </source>
</reference>
<dbReference type="NCBIfam" id="TIGR00017">
    <property type="entry name" value="cmk"/>
    <property type="match status" value="1"/>
</dbReference>
<comment type="catalytic activity">
    <reaction evidence="6 8">
        <text>dCMP + ATP = dCDP + ADP</text>
        <dbReference type="Rhea" id="RHEA:25094"/>
        <dbReference type="ChEBI" id="CHEBI:30616"/>
        <dbReference type="ChEBI" id="CHEBI:57566"/>
        <dbReference type="ChEBI" id="CHEBI:58593"/>
        <dbReference type="ChEBI" id="CHEBI:456216"/>
        <dbReference type="EC" id="2.7.4.25"/>
    </reaction>
</comment>
<evidence type="ECO:0000313" key="10">
    <source>
        <dbReference type="EMBL" id="AKZ64804.1"/>
    </source>
</evidence>
<organism evidence="10 11">
    <name type="scientific">Herbaspirillum hiltneri N3</name>
    <dbReference type="NCBI Taxonomy" id="1262470"/>
    <lineage>
        <taxon>Bacteria</taxon>
        <taxon>Pseudomonadati</taxon>
        <taxon>Pseudomonadota</taxon>
        <taxon>Betaproteobacteria</taxon>
        <taxon>Burkholderiales</taxon>
        <taxon>Oxalobacteraceae</taxon>
        <taxon>Herbaspirillum</taxon>
    </lineage>
</organism>
<dbReference type="HAMAP" id="MF_00238">
    <property type="entry name" value="Cytidyl_kinase_type1"/>
    <property type="match status" value="1"/>
</dbReference>
<feature type="binding site" evidence="8">
    <location>
        <begin position="13"/>
        <end position="21"/>
    </location>
    <ligand>
        <name>ATP</name>
        <dbReference type="ChEBI" id="CHEBI:30616"/>
    </ligand>
</feature>
<evidence type="ECO:0000313" key="11">
    <source>
        <dbReference type="Proteomes" id="UP000063429"/>
    </source>
</evidence>
<dbReference type="RefSeq" id="WP_053200674.1">
    <property type="nucleotide sequence ID" value="NZ_CP011409.1"/>
</dbReference>
<keyword evidence="11" id="KW-1185">Reference proteome</keyword>
<keyword evidence="4 8" id="KW-0418">Kinase</keyword>
<keyword evidence="8" id="KW-0963">Cytoplasm</keyword>
<feature type="domain" description="Cytidylate kinase" evidence="9">
    <location>
        <begin position="9"/>
        <end position="215"/>
    </location>
</feature>
<evidence type="ECO:0000256" key="8">
    <source>
        <dbReference type="HAMAP-Rule" id="MF_00238"/>
    </source>
</evidence>
<dbReference type="Gene3D" id="3.40.50.300">
    <property type="entry name" value="P-loop containing nucleotide triphosphate hydrolases"/>
    <property type="match status" value="1"/>
</dbReference>
<dbReference type="CDD" id="cd02020">
    <property type="entry name" value="CMPK"/>
    <property type="match status" value="1"/>
</dbReference>
<name>A0ABN4I1I0_9BURK</name>
<gene>
    <name evidence="8" type="primary">cmk</name>
    <name evidence="10" type="ORF">F506_21035</name>
</gene>
<comment type="catalytic activity">
    <reaction evidence="7 8">
        <text>CMP + ATP = CDP + ADP</text>
        <dbReference type="Rhea" id="RHEA:11600"/>
        <dbReference type="ChEBI" id="CHEBI:30616"/>
        <dbReference type="ChEBI" id="CHEBI:58069"/>
        <dbReference type="ChEBI" id="CHEBI:60377"/>
        <dbReference type="ChEBI" id="CHEBI:456216"/>
        <dbReference type="EC" id="2.7.4.25"/>
    </reaction>
</comment>
<evidence type="ECO:0000256" key="7">
    <source>
        <dbReference type="ARBA" id="ARBA00048478"/>
    </source>
</evidence>
<sequence length="220" mass="23841">MNAANIPVIAIDGPTASGKGTVAQKVARQLGFHYLDSGALYRLTALSAIRRGIAMNDEHGLAKSAEHLNCHFDGGHIFLANEDVSQAIRAEEVGNTASKIAVLATVRHALYGLQLSFRKAPGLVADGRDMGTVIFPHAPLKVFLTASVEARAQRRYKQLIDKGFPANMEDLSKDLRERDARDMNRASAPLKPAEGAYLLDTSEMTADEAVRQVLSWYAAL</sequence>
<evidence type="ECO:0000259" key="9">
    <source>
        <dbReference type="Pfam" id="PF02224"/>
    </source>
</evidence>
<dbReference type="SUPFAM" id="SSF52540">
    <property type="entry name" value="P-loop containing nucleoside triphosphate hydrolases"/>
    <property type="match status" value="1"/>
</dbReference>
<dbReference type="InterPro" id="IPR003136">
    <property type="entry name" value="Cytidylate_kin"/>
</dbReference>
<evidence type="ECO:0000256" key="3">
    <source>
        <dbReference type="ARBA" id="ARBA00022741"/>
    </source>
</evidence>
<dbReference type="EC" id="2.7.4.25" evidence="8"/>
<evidence type="ECO:0000256" key="4">
    <source>
        <dbReference type="ARBA" id="ARBA00022777"/>
    </source>
</evidence>
<dbReference type="InterPro" id="IPR027417">
    <property type="entry name" value="P-loop_NTPase"/>
</dbReference>
<dbReference type="PANTHER" id="PTHR21299:SF2">
    <property type="entry name" value="CYTIDYLATE KINASE"/>
    <property type="match status" value="1"/>
</dbReference>
<dbReference type="Pfam" id="PF02224">
    <property type="entry name" value="Cytidylate_kin"/>
    <property type="match status" value="1"/>
</dbReference>
<comment type="similarity">
    <text evidence="1 8">Belongs to the cytidylate kinase family. Type 1 subfamily.</text>
</comment>
<accession>A0ABN4I1I0</accession>
<keyword evidence="3 8" id="KW-0547">Nucleotide-binding</keyword>
<evidence type="ECO:0000256" key="1">
    <source>
        <dbReference type="ARBA" id="ARBA00009427"/>
    </source>
</evidence>
<protein>
    <recommendedName>
        <fullName evidence="8">Cytidylate kinase</fullName>
        <shortName evidence="8">CK</shortName>
        <ecNumber evidence="8">2.7.4.25</ecNumber>
    </recommendedName>
    <alternativeName>
        <fullName evidence="8">Cytidine monophosphate kinase</fullName>
        <shortName evidence="8">CMP kinase</shortName>
    </alternativeName>
</protein>
<keyword evidence="2 8" id="KW-0808">Transferase</keyword>